<sequence length="102" mass="12049">MRHYENLRKHYPVLDSFTLENVILALSVTNQWKKCIDLLQEVKITAIPKTLVYSSVISSAFLNNEERLGWKLLEEMLELEKIPHSTTFLSYIRSIRKIRKKS</sequence>
<keyword evidence="2" id="KW-1185">Reference proteome</keyword>
<reference evidence="1" key="1">
    <citation type="journal article" date="2023" name="Insect Mol. Biol.">
        <title>Genome sequencing provides insights into the evolution of gene families encoding plant cell wall-degrading enzymes in longhorned beetles.</title>
        <authorList>
            <person name="Shin N.R."/>
            <person name="Okamura Y."/>
            <person name="Kirsch R."/>
            <person name="Pauchet Y."/>
        </authorList>
    </citation>
    <scope>NUCLEOTIDE SEQUENCE</scope>
    <source>
        <strain evidence="1">RBIC_L_NR</strain>
    </source>
</reference>
<dbReference type="EMBL" id="JANEYF010005040">
    <property type="protein sequence ID" value="KAJ8929373.1"/>
    <property type="molecule type" value="Genomic_DNA"/>
</dbReference>
<comment type="caution">
    <text evidence="1">The sequence shown here is derived from an EMBL/GenBank/DDBJ whole genome shotgun (WGS) entry which is preliminary data.</text>
</comment>
<name>A0AAV8WSJ3_9CUCU</name>
<dbReference type="AlphaFoldDB" id="A0AAV8WSJ3"/>
<evidence type="ECO:0008006" key="3">
    <source>
        <dbReference type="Google" id="ProtNLM"/>
    </source>
</evidence>
<evidence type="ECO:0000313" key="1">
    <source>
        <dbReference type="EMBL" id="KAJ8929373.1"/>
    </source>
</evidence>
<gene>
    <name evidence="1" type="ORF">NQ314_017954</name>
</gene>
<proteinExistence type="predicted"/>
<protein>
    <recommendedName>
        <fullName evidence="3">Pentatricopeptide repeat-containing protein</fullName>
    </recommendedName>
</protein>
<accession>A0AAV8WSJ3</accession>
<dbReference type="Proteomes" id="UP001162156">
    <property type="component" value="Unassembled WGS sequence"/>
</dbReference>
<dbReference type="Gene3D" id="1.25.40.10">
    <property type="entry name" value="Tetratricopeptide repeat domain"/>
    <property type="match status" value="1"/>
</dbReference>
<organism evidence="1 2">
    <name type="scientific">Rhamnusium bicolor</name>
    <dbReference type="NCBI Taxonomy" id="1586634"/>
    <lineage>
        <taxon>Eukaryota</taxon>
        <taxon>Metazoa</taxon>
        <taxon>Ecdysozoa</taxon>
        <taxon>Arthropoda</taxon>
        <taxon>Hexapoda</taxon>
        <taxon>Insecta</taxon>
        <taxon>Pterygota</taxon>
        <taxon>Neoptera</taxon>
        <taxon>Endopterygota</taxon>
        <taxon>Coleoptera</taxon>
        <taxon>Polyphaga</taxon>
        <taxon>Cucujiformia</taxon>
        <taxon>Chrysomeloidea</taxon>
        <taxon>Cerambycidae</taxon>
        <taxon>Lepturinae</taxon>
        <taxon>Rhagiini</taxon>
        <taxon>Rhamnusium</taxon>
    </lineage>
</organism>
<dbReference type="InterPro" id="IPR011990">
    <property type="entry name" value="TPR-like_helical_dom_sf"/>
</dbReference>
<evidence type="ECO:0000313" key="2">
    <source>
        <dbReference type="Proteomes" id="UP001162156"/>
    </source>
</evidence>